<proteinExistence type="predicted"/>
<accession>A0A1J0GW71</accession>
<dbReference type="Proteomes" id="UP000224898">
    <property type="component" value="Segment"/>
</dbReference>
<organism evidence="1 2">
    <name type="scientific">Streptomyces phage BRock</name>
    <dbReference type="NCBI Taxonomy" id="1913591"/>
    <lineage>
        <taxon>Viruses</taxon>
        <taxon>Duplodnaviria</taxon>
        <taxon>Heunggongvirae</taxon>
        <taxon>Uroviricota</taxon>
        <taxon>Caudoviricetes</taxon>
        <taxon>Borockvirus</taxon>
        <taxon>Borockvirus brock</taxon>
    </lineage>
</organism>
<evidence type="ECO:0000313" key="2">
    <source>
        <dbReference type="Proteomes" id="UP000224898"/>
    </source>
</evidence>
<dbReference type="GeneID" id="55601584"/>
<evidence type="ECO:0000313" key="1">
    <source>
        <dbReference type="EMBL" id="APC46433.1"/>
    </source>
</evidence>
<sequence>MGFKFGQGDRVRTVNGTDGEVKFRDEGRGGYQNRYAVLEDGKSEGDEKVFYEEEVR</sequence>
<name>A0A1J0GW71_9CAUD</name>
<dbReference type="EMBL" id="KX925554">
    <property type="protein sequence ID" value="APC46433.1"/>
    <property type="molecule type" value="Genomic_DNA"/>
</dbReference>
<reference evidence="1 2" key="1">
    <citation type="submission" date="2016-09" db="EMBL/GenBank/DDBJ databases">
        <title>Complete Genome Sequence of Streptomyces 5a phage BRock.</title>
        <authorList>
            <person name="Crossman A."/>
            <person name="Baron S."/>
            <person name="Jamdagni P."/>
            <person name="Khatri P."/>
            <person name="Sharma D."/>
            <person name="Pandey M."/>
            <person name="Goyal S."/>
            <person name="Kumar S."/>
            <person name="Phogat A."/>
            <person name="Chawla G."/>
            <person name="Pasricha M."/>
            <person name="Gupta K."/>
            <person name="Bazzad D."/>
            <person name="Aggarwal V."/>
            <person name="Poughat A."/>
            <person name="Singh K."/>
            <person name="Rana P."/>
            <person name="Gautam R."/>
            <person name="Sharma V."/>
            <person name="Tyagi D."/>
            <person name="Shahi A."/>
            <person name="Jangra N."/>
            <person name="Malik M."/>
            <person name="Sidhu P.K."/>
            <person name="Malik S."/>
            <person name="Ghalyan Y."/>
            <person name="Sharma S.S."/>
            <person name="Malik A."/>
            <person name="Chuttani R."/>
            <person name="Bamal N."/>
            <person name="Bhadula D."/>
            <person name="Batra A."/>
            <person name="Temple L."/>
            <person name="Nehra K."/>
        </authorList>
    </citation>
    <scope>NUCLEOTIDE SEQUENCE [LARGE SCALE GENOMIC DNA]</scope>
</reference>
<keyword evidence="2" id="KW-1185">Reference proteome</keyword>
<dbReference type="RefSeq" id="YP_009831895.1">
    <property type="nucleotide sequence ID" value="NC_048650.1"/>
</dbReference>
<dbReference type="KEGG" id="vg:55601584"/>
<protein>
    <submittedName>
        <fullName evidence="1">Uncharacterized protein</fullName>
    </submittedName>
</protein>